<accession>A0A0E9V6H6</accession>
<organism evidence="1">
    <name type="scientific">Anguilla anguilla</name>
    <name type="common">European freshwater eel</name>
    <name type="synonym">Muraena anguilla</name>
    <dbReference type="NCBI Taxonomy" id="7936"/>
    <lineage>
        <taxon>Eukaryota</taxon>
        <taxon>Metazoa</taxon>
        <taxon>Chordata</taxon>
        <taxon>Craniata</taxon>
        <taxon>Vertebrata</taxon>
        <taxon>Euteleostomi</taxon>
        <taxon>Actinopterygii</taxon>
        <taxon>Neopterygii</taxon>
        <taxon>Teleostei</taxon>
        <taxon>Anguilliformes</taxon>
        <taxon>Anguillidae</taxon>
        <taxon>Anguilla</taxon>
    </lineage>
</organism>
<protein>
    <submittedName>
        <fullName evidence="1">Uncharacterized protein</fullName>
    </submittedName>
</protein>
<reference evidence="1" key="1">
    <citation type="submission" date="2014-11" db="EMBL/GenBank/DDBJ databases">
        <authorList>
            <person name="Amaro Gonzalez C."/>
        </authorList>
    </citation>
    <scope>NUCLEOTIDE SEQUENCE</scope>
</reference>
<sequence length="28" mass="3087">MILLPFDVRMSNAALQICNVAESHIGRS</sequence>
<dbReference type="EMBL" id="GBXM01035754">
    <property type="protein sequence ID" value="JAH72823.1"/>
    <property type="molecule type" value="Transcribed_RNA"/>
</dbReference>
<dbReference type="AlphaFoldDB" id="A0A0E9V6H6"/>
<evidence type="ECO:0000313" key="1">
    <source>
        <dbReference type="EMBL" id="JAH72823.1"/>
    </source>
</evidence>
<proteinExistence type="predicted"/>
<reference evidence="1" key="2">
    <citation type="journal article" date="2015" name="Fish Shellfish Immunol.">
        <title>Early steps in the European eel (Anguilla anguilla)-Vibrio vulnificus interaction in the gills: Role of the RtxA13 toxin.</title>
        <authorList>
            <person name="Callol A."/>
            <person name="Pajuelo D."/>
            <person name="Ebbesson L."/>
            <person name="Teles M."/>
            <person name="MacKenzie S."/>
            <person name="Amaro C."/>
        </authorList>
    </citation>
    <scope>NUCLEOTIDE SEQUENCE</scope>
</reference>
<name>A0A0E9V6H6_ANGAN</name>